<keyword evidence="3" id="KW-1185">Reference proteome</keyword>
<dbReference type="Proteomes" id="UP001597301">
    <property type="component" value="Unassembled WGS sequence"/>
</dbReference>
<organism evidence="2 3">
    <name type="scientific">Siminovitchia sediminis</name>
    <dbReference type="NCBI Taxonomy" id="1274353"/>
    <lineage>
        <taxon>Bacteria</taxon>
        <taxon>Bacillati</taxon>
        <taxon>Bacillota</taxon>
        <taxon>Bacilli</taxon>
        <taxon>Bacillales</taxon>
        <taxon>Bacillaceae</taxon>
        <taxon>Siminovitchia</taxon>
    </lineage>
</organism>
<dbReference type="EMBL" id="JBHUEO010000004">
    <property type="protein sequence ID" value="MFD1705394.1"/>
    <property type="molecule type" value="Genomic_DNA"/>
</dbReference>
<reference evidence="3" key="1">
    <citation type="journal article" date="2019" name="Int. J. Syst. Evol. Microbiol.">
        <title>The Global Catalogue of Microorganisms (GCM) 10K type strain sequencing project: providing services to taxonomists for standard genome sequencing and annotation.</title>
        <authorList>
            <consortium name="The Broad Institute Genomics Platform"/>
            <consortium name="The Broad Institute Genome Sequencing Center for Infectious Disease"/>
            <person name="Wu L."/>
            <person name="Ma J."/>
        </authorList>
    </citation>
    <scope>NUCLEOTIDE SEQUENCE [LARGE SCALE GENOMIC DNA]</scope>
    <source>
        <strain evidence="3">CGMCC 1.12295</strain>
    </source>
</reference>
<gene>
    <name evidence="2" type="ORF">ACFSCZ_01345</name>
</gene>
<proteinExistence type="predicted"/>
<name>A0ABW4KC70_9BACI</name>
<keyword evidence="1" id="KW-1133">Transmembrane helix</keyword>
<accession>A0ABW4KC70</accession>
<comment type="caution">
    <text evidence="2">The sequence shown here is derived from an EMBL/GenBank/DDBJ whole genome shotgun (WGS) entry which is preliminary data.</text>
</comment>
<dbReference type="RefSeq" id="WP_380771776.1">
    <property type="nucleotide sequence ID" value="NZ_JBHUEO010000004.1"/>
</dbReference>
<protein>
    <recommendedName>
        <fullName evidence="4">Type II secretion system protein</fullName>
    </recommendedName>
</protein>
<evidence type="ECO:0000313" key="2">
    <source>
        <dbReference type="EMBL" id="MFD1705394.1"/>
    </source>
</evidence>
<sequence length="102" mass="11920">MLRNEKGFTFLEGIVSFGLVLMVAATFFPLMSNMLHQINESKKEMNAYRLMYEQTEKLQDLEALGSDKLTWLQTEFTIIMEKTQKGDWIVCAQYEEKSHCVE</sequence>
<evidence type="ECO:0008006" key="4">
    <source>
        <dbReference type="Google" id="ProtNLM"/>
    </source>
</evidence>
<keyword evidence="1" id="KW-0812">Transmembrane</keyword>
<keyword evidence="1" id="KW-0472">Membrane</keyword>
<feature type="transmembrane region" description="Helical" evidence="1">
    <location>
        <begin position="14"/>
        <end position="35"/>
    </location>
</feature>
<evidence type="ECO:0000313" key="3">
    <source>
        <dbReference type="Proteomes" id="UP001597301"/>
    </source>
</evidence>
<evidence type="ECO:0000256" key="1">
    <source>
        <dbReference type="SAM" id="Phobius"/>
    </source>
</evidence>